<accession>A0A4U8TBY3</accession>
<feature type="binding site" evidence="2">
    <location>
        <position position="97"/>
    </location>
    <ligand>
        <name>Fe cation</name>
        <dbReference type="ChEBI" id="CHEBI:24875"/>
    </ligand>
</feature>
<dbReference type="InterPro" id="IPR036821">
    <property type="entry name" value="Peptide_deformylase_sf"/>
</dbReference>
<dbReference type="InterPro" id="IPR023635">
    <property type="entry name" value="Peptide_deformylase"/>
</dbReference>
<dbReference type="AlphaFoldDB" id="A0A4U8TBY3"/>
<keyword evidence="2" id="KW-0648">Protein biosynthesis</keyword>
<dbReference type="STRING" id="1677920.LS71_00445"/>
<dbReference type="Pfam" id="PF01327">
    <property type="entry name" value="Pep_deformylase"/>
    <property type="match status" value="1"/>
</dbReference>
<dbReference type="SUPFAM" id="SSF56420">
    <property type="entry name" value="Peptide deformylase"/>
    <property type="match status" value="1"/>
</dbReference>
<comment type="function">
    <text evidence="2">Removes the formyl group from the N-terminal Met of newly synthesized proteins. Requires at least a dipeptide for an efficient rate of reaction. N-terminal L-methionine is a prerequisite for activity but the enzyme has broad specificity at other positions.</text>
</comment>
<comment type="similarity">
    <text evidence="1 2">Belongs to the polypeptide deformylase family.</text>
</comment>
<dbReference type="RefSeq" id="WP_081946211.1">
    <property type="nucleotide sequence ID" value="NZ_JRPR02000001.1"/>
</dbReference>
<keyword evidence="2" id="KW-0408">Iron</keyword>
<dbReference type="NCBIfam" id="TIGR00079">
    <property type="entry name" value="pept_deformyl"/>
    <property type="match status" value="1"/>
</dbReference>
<dbReference type="GO" id="GO:0042586">
    <property type="term" value="F:peptide deformylase activity"/>
    <property type="evidence" value="ECO:0007669"/>
    <property type="project" value="UniProtKB-UniRule"/>
</dbReference>
<name>A0A4U8TBY3_9HELI</name>
<dbReference type="EC" id="3.5.1.88" evidence="2"/>
<proteinExistence type="inferred from homology"/>
<dbReference type="PIRSF" id="PIRSF004749">
    <property type="entry name" value="Pep_def"/>
    <property type="match status" value="1"/>
</dbReference>
<feature type="binding site" evidence="2">
    <location>
        <position position="139"/>
    </location>
    <ligand>
        <name>Fe cation</name>
        <dbReference type="ChEBI" id="CHEBI:24875"/>
    </ligand>
</feature>
<keyword evidence="2 3" id="KW-0378">Hydrolase</keyword>
<organism evidence="3 4">
    <name type="scientific">Helicobacter jaachi</name>
    <dbReference type="NCBI Taxonomy" id="1677920"/>
    <lineage>
        <taxon>Bacteria</taxon>
        <taxon>Pseudomonadati</taxon>
        <taxon>Campylobacterota</taxon>
        <taxon>Epsilonproteobacteria</taxon>
        <taxon>Campylobacterales</taxon>
        <taxon>Helicobacteraceae</taxon>
        <taxon>Helicobacter</taxon>
    </lineage>
</organism>
<dbReference type="HAMAP" id="MF_00163">
    <property type="entry name" value="Pep_deformylase"/>
    <property type="match status" value="1"/>
</dbReference>
<dbReference type="OrthoDB" id="9804313at2"/>
<feature type="binding site" evidence="2">
    <location>
        <position position="143"/>
    </location>
    <ligand>
        <name>Fe cation</name>
        <dbReference type="ChEBI" id="CHEBI:24875"/>
    </ligand>
</feature>
<evidence type="ECO:0000256" key="1">
    <source>
        <dbReference type="ARBA" id="ARBA00010759"/>
    </source>
</evidence>
<dbReference type="GO" id="GO:0046872">
    <property type="term" value="F:metal ion binding"/>
    <property type="evidence" value="ECO:0007669"/>
    <property type="project" value="UniProtKB-KW"/>
</dbReference>
<evidence type="ECO:0000313" key="4">
    <source>
        <dbReference type="Proteomes" id="UP000029733"/>
    </source>
</evidence>
<feature type="active site" evidence="2">
    <location>
        <position position="140"/>
    </location>
</feature>
<dbReference type="PANTHER" id="PTHR10458:SF22">
    <property type="entry name" value="PEPTIDE DEFORMYLASE"/>
    <property type="match status" value="1"/>
</dbReference>
<reference evidence="3 4" key="1">
    <citation type="journal article" date="2014" name="Genome Announc.">
        <title>Draft genome sequences of eight enterohepatic helicobacter species isolated from both laboratory and wild rodents.</title>
        <authorList>
            <person name="Sheh A."/>
            <person name="Shen Z."/>
            <person name="Fox J.G."/>
        </authorList>
    </citation>
    <scope>NUCLEOTIDE SEQUENCE [LARGE SCALE GENOMIC DNA]</scope>
    <source>
        <strain evidence="3 4">MIT 09-6949</strain>
    </source>
</reference>
<dbReference type="NCBIfam" id="NF001159">
    <property type="entry name" value="PRK00150.1-3"/>
    <property type="match status" value="1"/>
</dbReference>
<dbReference type="PANTHER" id="PTHR10458">
    <property type="entry name" value="PEPTIDE DEFORMYLASE"/>
    <property type="match status" value="1"/>
</dbReference>
<dbReference type="PRINTS" id="PR01576">
    <property type="entry name" value="PDEFORMYLASE"/>
</dbReference>
<dbReference type="Proteomes" id="UP000029733">
    <property type="component" value="Unassembled WGS sequence"/>
</dbReference>
<dbReference type="Gene3D" id="3.90.45.10">
    <property type="entry name" value="Peptide deformylase"/>
    <property type="match status" value="1"/>
</dbReference>
<dbReference type="EMBL" id="JRPR02000001">
    <property type="protein sequence ID" value="TLD97431.1"/>
    <property type="molecule type" value="Genomic_DNA"/>
</dbReference>
<keyword evidence="2" id="KW-0479">Metal-binding</keyword>
<comment type="catalytic activity">
    <reaction evidence="2">
        <text>N-terminal N-formyl-L-methionyl-[peptide] + H2O = N-terminal L-methionyl-[peptide] + formate</text>
        <dbReference type="Rhea" id="RHEA:24420"/>
        <dbReference type="Rhea" id="RHEA-COMP:10639"/>
        <dbReference type="Rhea" id="RHEA-COMP:10640"/>
        <dbReference type="ChEBI" id="CHEBI:15377"/>
        <dbReference type="ChEBI" id="CHEBI:15740"/>
        <dbReference type="ChEBI" id="CHEBI:49298"/>
        <dbReference type="ChEBI" id="CHEBI:64731"/>
        <dbReference type="EC" id="3.5.1.88"/>
    </reaction>
</comment>
<dbReference type="GO" id="GO:0006412">
    <property type="term" value="P:translation"/>
    <property type="evidence" value="ECO:0007669"/>
    <property type="project" value="UniProtKB-UniRule"/>
</dbReference>
<keyword evidence="4" id="KW-1185">Reference proteome</keyword>
<gene>
    <name evidence="2" type="primary">def</name>
    <name evidence="3" type="ORF">LS71_001385</name>
</gene>
<comment type="cofactor">
    <cofactor evidence="2">
        <name>Fe(2+)</name>
        <dbReference type="ChEBI" id="CHEBI:29033"/>
    </cofactor>
    <text evidence="2">Binds 1 Fe(2+) ion.</text>
</comment>
<protein>
    <recommendedName>
        <fullName evidence="2">Peptide deformylase</fullName>
        <shortName evidence="2">PDF</shortName>
        <ecNumber evidence="2">3.5.1.88</ecNumber>
    </recommendedName>
    <alternativeName>
        <fullName evidence="2">Polypeptide deformylase</fullName>
    </alternativeName>
</protein>
<sequence>MAVLTILKYPNAKLREKSTPVEEFDWHLHQFLDDMYETMMQSGGVGLAAIQVGEPKQVLIINIPREEDNTQHKADLLEIINPTFLSQEDSIEWDEGCLSVPDFYESIKRFDKVSIAYKDRYGNDKILKAQGFLSVAIQHEIDHLNGILFVDKLPILRRKKFEKELKKLKKES</sequence>
<evidence type="ECO:0000256" key="2">
    <source>
        <dbReference type="HAMAP-Rule" id="MF_00163"/>
    </source>
</evidence>
<dbReference type="CDD" id="cd00487">
    <property type="entry name" value="Pep_deformylase"/>
    <property type="match status" value="1"/>
</dbReference>
<evidence type="ECO:0000313" key="3">
    <source>
        <dbReference type="EMBL" id="TLD97431.1"/>
    </source>
</evidence>
<comment type="caution">
    <text evidence="3">The sequence shown here is derived from an EMBL/GenBank/DDBJ whole genome shotgun (WGS) entry which is preliminary data.</text>
</comment>